<evidence type="ECO:0000313" key="2">
    <source>
        <dbReference type="Proteomes" id="UP001056778"/>
    </source>
</evidence>
<evidence type="ECO:0000313" key="1">
    <source>
        <dbReference type="EMBL" id="KAI4464345.1"/>
    </source>
</evidence>
<name>A0ACB9TBY9_HOLOL</name>
<sequence>MYLTVLAIILVIWYCLSWFKWKKTVLDPIEKLPGVPRIPIIGTDYIFIGVAKTDIFDLICKQIRKFGPGPFRTWSDNKPGVHLTKPEHLEIIMSSSVHIKKGHQYELVHPWLGLGLLTSSGSRWQLHRKLITPTFHFKILENFMHVMEEKTKILLDILDKKADGISYNIYQDITHCTLDIICETAMGVNVNAMSNPDNEFIQAVYTMSDIIPWKMSRPYIPEFIFNILPQGYKSRHALKVLHGFSENIISSRKKILQNKSSRSEKESSDADELFGIKKRLSLLDMLLEASEDGKILSDADIREEVDTFVFEGHDTTTSSISWTLLLLGNHPEIQEKLYQEIKEVLQDKSIPSFNNLPEFKYLECVIKESLRMFPSVPFIIRTIEQEIQIDQYKIPAGTDILLHIYALHNSPEYYPNPDVFDPDRFLPENCVGRHPYSYIPFSAGPRNCIGQKFAMYEEKTILASIIKRYKVTAMERIKDIKVIPDIVLRPINGVLVTLQKRE</sequence>
<dbReference type="Proteomes" id="UP001056778">
    <property type="component" value="Chromosome 3"/>
</dbReference>
<keyword evidence="2" id="KW-1185">Reference proteome</keyword>
<proteinExistence type="predicted"/>
<accession>A0ACB9TBY9</accession>
<gene>
    <name evidence="1" type="ORF">MML48_3g00009147</name>
</gene>
<dbReference type="EMBL" id="CM043017">
    <property type="protein sequence ID" value="KAI4464345.1"/>
    <property type="molecule type" value="Genomic_DNA"/>
</dbReference>
<organism evidence="1 2">
    <name type="scientific">Holotrichia oblita</name>
    <name type="common">Chafer beetle</name>
    <dbReference type="NCBI Taxonomy" id="644536"/>
    <lineage>
        <taxon>Eukaryota</taxon>
        <taxon>Metazoa</taxon>
        <taxon>Ecdysozoa</taxon>
        <taxon>Arthropoda</taxon>
        <taxon>Hexapoda</taxon>
        <taxon>Insecta</taxon>
        <taxon>Pterygota</taxon>
        <taxon>Neoptera</taxon>
        <taxon>Endopterygota</taxon>
        <taxon>Coleoptera</taxon>
        <taxon>Polyphaga</taxon>
        <taxon>Scarabaeiformia</taxon>
        <taxon>Scarabaeidae</taxon>
        <taxon>Melolonthinae</taxon>
        <taxon>Holotrichia</taxon>
    </lineage>
</organism>
<protein>
    <submittedName>
        <fullName evidence="1">Cytochrome p450 family 4</fullName>
    </submittedName>
</protein>
<reference evidence="1" key="1">
    <citation type="submission" date="2022-04" db="EMBL/GenBank/DDBJ databases">
        <title>Chromosome-scale genome assembly of Holotrichia oblita Faldermann.</title>
        <authorList>
            <person name="Rongchong L."/>
        </authorList>
    </citation>
    <scope>NUCLEOTIDE SEQUENCE</scope>
    <source>
        <strain evidence="1">81SQS9</strain>
    </source>
</reference>
<comment type="caution">
    <text evidence="1">The sequence shown here is derived from an EMBL/GenBank/DDBJ whole genome shotgun (WGS) entry which is preliminary data.</text>
</comment>